<dbReference type="OrthoDB" id="292158at2"/>
<dbReference type="GO" id="GO:0006633">
    <property type="term" value="P:fatty acid biosynthetic process"/>
    <property type="evidence" value="ECO:0007669"/>
    <property type="project" value="UniProtKB-UniPathway"/>
</dbReference>
<evidence type="ECO:0000256" key="13">
    <source>
        <dbReference type="RuleBase" id="RU003694"/>
    </source>
</evidence>
<evidence type="ECO:0000256" key="4">
    <source>
        <dbReference type="ARBA" id="ARBA00014657"/>
    </source>
</evidence>
<feature type="active site" description="For beta-ketoacyl synthase activity" evidence="12">
    <location>
        <position position="179"/>
    </location>
</feature>
<keyword evidence="5 11" id="KW-0444">Lipid biosynthesis</keyword>
<evidence type="ECO:0000256" key="10">
    <source>
        <dbReference type="ARBA" id="ARBA00023315"/>
    </source>
</evidence>
<evidence type="ECO:0000256" key="12">
    <source>
        <dbReference type="PIRSR" id="PIRSR000447-1"/>
    </source>
</evidence>
<dbReference type="InterPro" id="IPR020841">
    <property type="entry name" value="PKS_Beta-ketoAc_synthase_dom"/>
</dbReference>
<evidence type="ECO:0000256" key="3">
    <source>
        <dbReference type="ARBA" id="ARBA00012356"/>
    </source>
</evidence>
<reference evidence="15 16" key="1">
    <citation type="submission" date="2019-02" db="EMBL/GenBank/DDBJ databases">
        <title>Deep-cultivation of Planctomycetes and their phenomic and genomic characterization uncovers novel biology.</title>
        <authorList>
            <person name="Wiegand S."/>
            <person name="Jogler M."/>
            <person name="Boedeker C."/>
            <person name="Pinto D."/>
            <person name="Vollmers J."/>
            <person name="Rivas-Marin E."/>
            <person name="Kohn T."/>
            <person name="Peeters S.H."/>
            <person name="Heuer A."/>
            <person name="Rast P."/>
            <person name="Oberbeckmann S."/>
            <person name="Bunk B."/>
            <person name="Jeske O."/>
            <person name="Meyerdierks A."/>
            <person name="Storesund J.E."/>
            <person name="Kallscheuer N."/>
            <person name="Luecker S."/>
            <person name="Lage O.M."/>
            <person name="Pohl T."/>
            <person name="Merkel B.J."/>
            <person name="Hornburger P."/>
            <person name="Mueller R.-W."/>
            <person name="Bruemmer F."/>
            <person name="Labrenz M."/>
            <person name="Spormann A.M."/>
            <person name="Op Den Camp H."/>
            <person name="Overmann J."/>
            <person name="Amann R."/>
            <person name="Jetten M.S.M."/>
            <person name="Mascher T."/>
            <person name="Medema M.H."/>
            <person name="Devos D.P."/>
            <person name="Kaster A.-K."/>
            <person name="Ovreas L."/>
            <person name="Rohde M."/>
            <person name="Galperin M.Y."/>
            <person name="Jogler C."/>
        </authorList>
    </citation>
    <scope>NUCLEOTIDE SEQUENCE [LARGE SCALE GENOMIC DNA]</scope>
    <source>
        <strain evidence="15 16">CA85</strain>
    </source>
</reference>
<evidence type="ECO:0000256" key="7">
    <source>
        <dbReference type="ARBA" id="ARBA00022832"/>
    </source>
</evidence>
<comment type="similarity">
    <text evidence="2 11 13">Belongs to the thiolase-like superfamily. Beta-ketoacyl-ACP synthases family.</text>
</comment>
<comment type="catalytic activity">
    <reaction evidence="11">
        <text>a fatty acyl-[ACP] + malonyl-[ACP] + H(+) = a 3-oxoacyl-[ACP] + holo-[ACP] + CO2</text>
        <dbReference type="Rhea" id="RHEA:22836"/>
        <dbReference type="Rhea" id="RHEA-COMP:9623"/>
        <dbReference type="Rhea" id="RHEA-COMP:9685"/>
        <dbReference type="Rhea" id="RHEA-COMP:9916"/>
        <dbReference type="Rhea" id="RHEA-COMP:14125"/>
        <dbReference type="ChEBI" id="CHEBI:15378"/>
        <dbReference type="ChEBI" id="CHEBI:16526"/>
        <dbReference type="ChEBI" id="CHEBI:64479"/>
        <dbReference type="ChEBI" id="CHEBI:78449"/>
        <dbReference type="ChEBI" id="CHEBI:78776"/>
        <dbReference type="ChEBI" id="CHEBI:138651"/>
    </reaction>
</comment>
<evidence type="ECO:0000256" key="6">
    <source>
        <dbReference type="ARBA" id="ARBA00022679"/>
    </source>
</evidence>
<keyword evidence="6 11" id="KW-0808">Transferase</keyword>
<keyword evidence="10 11" id="KW-0012">Acyltransferase</keyword>
<dbReference type="Pfam" id="PF02801">
    <property type="entry name" value="Ketoacyl-synt_C"/>
    <property type="match status" value="1"/>
</dbReference>
<dbReference type="Pfam" id="PF00109">
    <property type="entry name" value="ketoacyl-synt"/>
    <property type="match status" value="1"/>
</dbReference>
<protein>
    <recommendedName>
        <fullName evidence="4 11">3-oxoacyl-[acyl-carrier-protein] synthase 2</fullName>
        <ecNumber evidence="3 11">2.3.1.179</ecNumber>
    </recommendedName>
</protein>
<dbReference type="FunFam" id="3.40.47.10:FF:000094">
    <property type="entry name" value="3-oxoacyl-[acyl-carrier-protein] synthase 2"/>
    <property type="match status" value="1"/>
</dbReference>
<dbReference type="GO" id="GO:0005829">
    <property type="term" value="C:cytosol"/>
    <property type="evidence" value="ECO:0007669"/>
    <property type="project" value="TreeGrafter"/>
</dbReference>
<evidence type="ECO:0000256" key="1">
    <source>
        <dbReference type="ARBA" id="ARBA00005194"/>
    </source>
</evidence>
<accession>A0A5C5Y1J1</accession>
<comment type="pathway">
    <text evidence="1 11">Lipid metabolism; fatty acid biosynthesis.</text>
</comment>
<keyword evidence="7" id="KW-0276">Fatty acid metabolism</keyword>
<evidence type="ECO:0000313" key="15">
    <source>
        <dbReference type="EMBL" id="TWT67462.1"/>
    </source>
</evidence>
<evidence type="ECO:0000256" key="9">
    <source>
        <dbReference type="ARBA" id="ARBA00023160"/>
    </source>
</evidence>
<feature type="domain" description="Ketosynthase family 3 (KS3)" evidence="14">
    <location>
        <begin position="4"/>
        <end position="426"/>
    </location>
</feature>
<evidence type="ECO:0000256" key="8">
    <source>
        <dbReference type="ARBA" id="ARBA00023098"/>
    </source>
</evidence>
<dbReference type="AlphaFoldDB" id="A0A5C5Y1J1"/>
<dbReference type="InterPro" id="IPR014031">
    <property type="entry name" value="Ketoacyl_synth_C"/>
</dbReference>
<dbReference type="PROSITE" id="PS52004">
    <property type="entry name" value="KS3_2"/>
    <property type="match status" value="1"/>
</dbReference>
<evidence type="ECO:0000256" key="2">
    <source>
        <dbReference type="ARBA" id="ARBA00008467"/>
    </source>
</evidence>
<dbReference type="PANTHER" id="PTHR11712:SF336">
    <property type="entry name" value="3-OXOACYL-[ACYL-CARRIER-PROTEIN] SYNTHASE, MITOCHONDRIAL"/>
    <property type="match status" value="1"/>
</dbReference>
<name>A0A5C5Y1J1_9BACT</name>
<dbReference type="InterPro" id="IPR000794">
    <property type="entry name" value="Beta-ketoacyl_synthase"/>
</dbReference>
<dbReference type="EMBL" id="SJPK01000004">
    <property type="protein sequence ID" value="TWT67462.1"/>
    <property type="molecule type" value="Genomic_DNA"/>
</dbReference>
<dbReference type="GO" id="GO:0004315">
    <property type="term" value="F:3-oxoacyl-[acyl-carrier-protein] synthase activity"/>
    <property type="evidence" value="ECO:0007669"/>
    <property type="project" value="UniProtKB-EC"/>
</dbReference>
<keyword evidence="16" id="KW-1185">Reference proteome</keyword>
<dbReference type="Proteomes" id="UP000318053">
    <property type="component" value="Unassembled WGS sequence"/>
</dbReference>
<dbReference type="RefSeq" id="WP_146391327.1">
    <property type="nucleotide sequence ID" value="NZ_SJPK01000004.1"/>
</dbReference>
<dbReference type="UniPathway" id="UPA00094"/>
<dbReference type="InterPro" id="IPR016039">
    <property type="entry name" value="Thiolase-like"/>
</dbReference>
<evidence type="ECO:0000259" key="14">
    <source>
        <dbReference type="PROSITE" id="PS52004"/>
    </source>
</evidence>
<dbReference type="SUPFAM" id="SSF53901">
    <property type="entry name" value="Thiolase-like"/>
    <property type="match status" value="2"/>
</dbReference>
<dbReference type="NCBIfam" id="NF005589">
    <property type="entry name" value="PRK07314.1"/>
    <property type="match status" value="1"/>
</dbReference>
<dbReference type="PIRSF" id="PIRSF000447">
    <property type="entry name" value="KAS_II"/>
    <property type="match status" value="1"/>
</dbReference>
<organism evidence="15 16">
    <name type="scientific">Allorhodopirellula solitaria</name>
    <dbReference type="NCBI Taxonomy" id="2527987"/>
    <lineage>
        <taxon>Bacteria</taxon>
        <taxon>Pseudomonadati</taxon>
        <taxon>Planctomycetota</taxon>
        <taxon>Planctomycetia</taxon>
        <taxon>Pirellulales</taxon>
        <taxon>Pirellulaceae</taxon>
        <taxon>Allorhodopirellula</taxon>
    </lineage>
</organism>
<dbReference type="SMART" id="SM00825">
    <property type="entry name" value="PKS_KS"/>
    <property type="match status" value="1"/>
</dbReference>
<evidence type="ECO:0000256" key="11">
    <source>
        <dbReference type="PIRNR" id="PIRNR000447"/>
    </source>
</evidence>
<proteinExistence type="inferred from homology"/>
<comment type="catalytic activity">
    <reaction evidence="11">
        <text>(9Z)-hexadecenoyl-[ACP] + malonyl-[ACP] + H(+) = 3-oxo-(11Z)-octadecenoyl-[ACP] + holo-[ACP] + CO2</text>
        <dbReference type="Rhea" id="RHEA:55040"/>
        <dbReference type="Rhea" id="RHEA-COMP:9623"/>
        <dbReference type="Rhea" id="RHEA-COMP:9685"/>
        <dbReference type="Rhea" id="RHEA-COMP:10800"/>
        <dbReference type="Rhea" id="RHEA-COMP:14074"/>
        <dbReference type="ChEBI" id="CHEBI:15378"/>
        <dbReference type="ChEBI" id="CHEBI:16526"/>
        <dbReference type="ChEBI" id="CHEBI:64479"/>
        <dbReference type="ChEBI" id="CHEBI:78449"/>
        <dbReference type="ChEBI" id="CHEBI:83989"/>
        <dbReference type="ChEBI" id="CHEBI:138538"/>
        <dbReference type="EC" id="2.3.1.179"/>
    </reaction>
</comment>
<dbReference type="PANTHER" id="PTHR11712">
    <property type="entry name" value="POLYKETIDE SYNTHASE-RELATED"/>
    <property type="match status" value="1"/>
</dbReference>
<keyword evidence="8" id="KW-0443">Lipid metabolism</keyword>
<evidence type="ECO:0000313" key="16">
    <source>
        <dbReference type="Proteomes" id="UP000318053"/>
    </source>
</evidence>
<dbReference type="Gene3D" id="3.40.47.10">
    <property type="match status" value="1"/>
</dbReference>
<keyword evidence="9 11" id="KW-0275">Fatty acid biosynthesis</keyword>
<comment type="function">
    <text evidence="11">Involved in the type II fatty acid elongation cycle. Catalyzes the elongation of a wide range of acyl-ACP by the addition of two carbons from malonyl-ACP to an acyl acceptor. Can efficiently catalyze the conversion of palmitoleoyl-ACP (cis-hexadec-9-enoyl-ACP) to cis-vaccenoyl-ACP (cis-octadec-11-enoyl-ACP), an essential step in the thermal regulation of fatty acid composition.</text>
</comment>
<gene>
    <name evidence="15" type="primary">fabF_1</name>
    <name evidence="15" type="ORF">CA85_23130</name>
</gene>
<dbReference type="InterPro" id="IPR017568">
    <property type="entry name" value="3-oxoacyl-ACP_synth-2"/>
</dbReference>
<sequence>MSPRRRVVVTGIGMINPMGWDVTTVWSGLKESQSGVAPTTLFDATGFPTRISAEIKNWDITLAVDDGDQHTRRGRHTQFAIAAASQAVADSGVLDTVDDPTRMGVYLGSGEGNQDFGTFSRMMVEALSKGEYDVKRFVAAGIDLLDPAKELEQEPNMPAAHLATRFNAQGPNFNCLTACAASSQAVGEATEIIRRGEADVMLAGGTHSMIHPFGVTGFNLLTALSESNDEPTQASRPFDAGRNGFVLGEGSAMVILEELEAAKKRGATIYGEVAGYGTTADAYRITDIPPDGHGAIAAMRMAIADAGLSPAEIDYVNAHGTSTKVNDRVESKACHEVFGELAATTPVSSTKSMMGHLIAAAGVTEMIVCLMAMRDGVLPPTINYETPDPDCDLDYVANEAREADLKYVLNNSFGFGGQNVTLCLSRFGG</sequence>
<evidence type="ECO:0000256" key="5">
    <source>
        <dbReference type="ARBA" id="ARBA00022516"/>
    </source>
</evidence>
<dbReference type="EC" id="2.3.1.179" evidence="3 11"/>
<comment type="caution">
    <text evidence="15">The sequence shown here is derived from an EMBL/GenBank/DDBJ whole genome shotgun (WGS) entry which is preliminary data.</text>
</comment>
<dbReference type="CDD" id="cd00834">
    <property type="entry name" value="KAS_I_II"/>
    <property type="match status" value="1"/>
</dbReference>
<dbReference type="InterPro" id="IPR014030">
    <property type="entry name" value="Ketoacyl_synth_N"/>
</dbReference>